<name>A0A5R9G189_9BACL</name>
<feature type="transmembrane region" description="Helical" evidence="4">
    <location>
        <begin position="12"/>
        <end position="34"/>
    </location>
</feature>
<dbReference type="OrthoDB" id="2647120at2"/>
<organism evidence="6 7">
    <name type="scientific">Paenibacillus antri</name>
    <dbReference type="NCBI Taxonomy" id="2582848"/>
    <lineage>
        <taxon>Bacteria</taxon>
        <taxon>Bacillati</taxon>
        <taxon>Bacillota</taxon>
        <taxon>Bacilli</taxon>
        <taxon>Bacillales</taxon>
        <taxon>Paenibacillaceae</taxon>
        <taxon>Paenibacillus</taxon>
    </lineage>
</organism>
<evidence type="ECO:0000256" key="1">
    <source>
        <dbReference type="ARBA" id="ARBA00023015"/>
    </source>
</evidence>
<evidence type="ECO:0000256" key="2">
    <source>
        <dbReference type="ARBA" id="ARBA00023125"/>
    </source>
</evidence>
<keyword evidence="1" id="KW-0805">Transcription regulation</keyword>
<keyword evidence="4" id="KW-0472">Membrane</keyword>
<sequence>MKWNHYKSKLLLRYTVSYLSIFLVPLIFLTVIIYQNAVDNLRSEIEQKNVNQLVQAKTVIDGRMKELQDIASRIAYDEQLTPYRVQHPYFSREAIAALDKYKATNAIISELFLYIRGDDNIYSTQGMEHLDVFTERYKFHNWKPEALYRDLNETQHPTMRPAESVTQSALVQKSLLSFMVPITPNKPYPHGTVLYFIDESSLTDLIDSVLGDFQGMTVIFDEQGRILAANAHQETIDSGDASSLSRLEPGIHSIRAGSQRHSVVSVRSSANGWTYVTSMPSDQFFSRIFHIQTFIVIVFSVVVAFGTLIAVLLARRQYFPISDLMEFVKSKKRGAAAPQAPASNELEWIRETLRDYSLRIDMQEPYARNQCLYMLLKNGTGNDLPLELMHTLGIRLEHSYYFAVHLGWNGTPGPKDGSERSAMIEPFSDAGLPELDAHVYGIELPHPDRLALIVGFNAEQDAQAPVRIRGIVDELRRIAGERYDSLPSIGVGTGYTDPADLNQSYVEATSAFENRVSSEAGSVVYFDDLSHFHDGGEAFWLPKEVLLKLAQSLKQGNLEVAAHMVSTALTNLRAGVAPMPLLRCICFDLLNTMLKTASELGIRDVVQVIPQVTTFESLEELEEKLFVLAANICEQVERKLETEERFLLDRIMAYIEENYADYSLSLESISEKYAVSPSYFSRSFKEKAGINFSKYIWQKRLDEVMHQLKSTSDPLKDIIARVGYLDPPNFIRKFKKETGLTPGQFRKMYGNQESAAALAADEE</sequence>
<dbReference type="SMART" id="SM00342">
    <property type="entry name" value="HTH_ARAC"/>
    <property type="match status" value="1"/>
</dbReference>
<dbReference type="GO" id="GO:0043565">
    <property type="term" value="F:sequence-specific DNA binding"/>
    <property type="evidence" value="ECO:0007669"/>
    <property type="project" value="InterPro"/>
</dbReference>
<dbReference type="PANTHER" id="PTHR43280:SF10">
    <property type="entry name" value="REGULATORY PROTEIN POCR"/>
    <property type="match status" value="1"/>
</dbReference>
<dbReference type="Proteomes" id="UP000309676">
    <property type="component" value="Unassembled WGS sequence"/>
</dbReference>
<dbReference type="Gene3D" id="1.10.10.60">
    <property type="entry name" value="Homeodomain-like"/>
    <property type="match status" value="2"/>
</dbReference>
<evidence type="ECO:0000256" key="4">
    <source>
        <dbReference type="SAM" id="Phobius"/>
    </source>
</evidence>
<keyword evidence="3" id="KW-0804">Transcription</keyword>
<evidence type="ECO:0000259" key="5">
    <source>
        <dbReference type="PROSITE" id="PS01124"/>
    </source>
</evidence>
<dbReference type="PROSITE" id="PS00041">
    <property type="entry name" value="HTH_ARAC_FAMILY_1"/>
    <property type="match status" value="1"/>
</dbReference>
<evidence type="ECO:0000256" key="3">
    <source>
        <dbReference type="ARBA" id="ARBA00023163"/>
    </source>
</evidence>
<dbReference type="RefSeq" id="WP_138196586.1">
    <property type="nucleotide sequence ID" value="NZ_VCIW01000017.1"/>
</dbReference>
<evidence type="ECO:0000313" key="6">
    <source>
        <dbReference type="EMBL" id="TLS50102.1"/>
    </source>
</evidence>
<dbReference type="InterPro" id="IPR041522">
    <property type="entry name" value="CdaR_GGDEF"/>
</dbReference>
<feature type="domain" description="HTH araC/xylS-type" evidence="5">
    <location>
        <begin position="649"/>
        <end position="748"/>
    </location>
</feature>
<feature type="transmembrane region" description="Helical" evidence="4">
    <location>
        <begin position="289"/>
        <end position="314"/>
    </location>
</feature>
<accession>A0A5R9G189</accession>
<protein>
    <submittedName>
        <fullName evidence="6">AraC family transcriptional regulator</fullName>
    </submittedName>
</protein>
<dbReference type="InterPro" id="IPR018060">
    <property type="entry name" value="HTH_AraC"/>
</dbReference>
<evidence type="ECO:0000313" key="7">
    <source>
        <dbReference type="Proteomes" id="UP000309676"/>
    </source>
</evidence>
<dbReference type="GO" id="GO:0003700">
    <property type="term" value="F:DNA-binding transcription factor activity"/>
    <property type="evidence" value="ECO:0007669"/>
    <property type="project" value="InterPro"/>
</dbReference>
<keyword evidence="2" id="KW-0238">DNA-binding</keyword>
<dbReference type="InterPro" id="IPR018062">
    <property type="entry name" value="HTH_AraC-typ_CS"/>
</dbReference>
<dbReference type="EMBL" id="VCIW01000017">
    <property type="protein sequence ID" value="TLS50102.1"/>
    <property type="molecule type" value="Genomic_DNA"/>
</dbReference>
<dbReference type="PANTHER" id="PTHR43280">
    <property type="entry name" value="ARAC-FAMILY TRANSCRIPTIONAL REGULATOR"/>
    <property type="match status" value="1"/>
</dbReference>
<dbReference type="AlphaFoldDB" id="A0A5R9G189"/>
<keyword evidence="7" id="KW-1185">Reference proteome</keyword>
<dbReference type="SUPFAM" id="SSF46689">
    <property type="entry name" value="Homeodomain-like"/>
    <property type="match status" value="2"/>
</dbReference>
<dbReference type="PROSITE" id="PS01124">
    <property type="entry name" value="HTH_ARAC_FAMILY_2"/>
    <property type="match status" value="1"/>
</dbReference>
<gene>
    <name evidence="6" type="ORF">FE782_22485</name>
</gene>
<reference evidence="6 7" key="1">
    <citation type="submission" date="2019-05" db="EMBL/GenBank/DDBJ databases">
        <authorList>
            <person name="Narsing Rao M.P."/>
            <person name="Li W.J."/>
        </authorList>
    </citation>
    <scope>NUCLEOTIDE SEQUENCE [LARGE SCALE GENOMIC DNA]</scope>
    <source>
        <strain evidence="6 7">SYSU_K30003</strain>
    </source>
</reference>
<dbReference type="Pfam" id="PF12833">
    <property type="entry name" value="HTH_18"/>
    <property type="match status" value="1"/>
</dbReference>
<keyword evidence="4" id="KW-0812">Transmembrane</keyword>
<comment type="caution">
    <text evidence="6">The sequence shown here is derived from an EMBL/GenBank/DDBJ whole genome shotgun (WGS) entry which is preliminary data.</text>
</comment>
<dbReference type="Pfam" id="PF17853">
    <property type="entry name" value="GGDEF_2"/>
    <property type="match status" value="1"/>
</dbReference>
<keyword evidence="4" id="KW-1133">Transmembrane helix</keyword>
<dbReference type="InterPro" id="IPR009057">
    <property type="entry name" value="Homeodomain-like_sf"/>
</dbReference>
<proteinExistence type="predicted"/>